<dbReference type="GO" id="GO:0005230">
    <property type="term" value="F:extracellular ligand-gated monoatomic ion channel activity"/>
    <property type="evidence" value="ECO:0007669"/>
    <property type="project" value="InterPro"/>
</dbReference>
<name>A0A9W7GGT8_9STRA</name>
<dbReference type="OrthoDB" id="5975154at2759"/>
<dbReference type="Gene3D" id="1.20.58.390">
    <property type="entry name" value="Neurotransmitter-gated ion-channel transmembrane domain"/>
    <property type="match status" value="1"/>
</dbReference>
<dbReference type="GO" id="GO:0004888">
    <property type="term" value="F:transmembrane signaling receptor activity"/>
    <property type="evidence" value="ECO:0007669"/>
    <property type="project" value="InterPro"/>
</dbReference>
<dbReference type="InterPro" id="IPR006202">
    <property type="entry name" value="Neur_chan_lig-bd"/>
</dbReference>
<proteinExistence type="predicted"/>
<keyword evidence="4" id="KW-1185">Reference proteome</keyword>
<protein>
    <recommendedName>
        <fullName evidence="2">Neurotransmitter-gated ion-channel ligand-binding domain-containing protein</fullName>
    </recommendedName>
</protein>
<accession>A0A9W7GGT8</accession>
<keyword evidence="1" id="KW-1133">Transmembrane helix</keyword>
<sequence>MFNYSSLFSRMQEKSGGGGPASDYPLDIVCPAYPVQVKVSVKIIKILNIDTSSNTFLCDFILTCKWEDNTFLPVASGKVNKSNVDMSRHFVPEFDVANLVSLNSSDLSTEPEFEFYRRKDSNTCRVAMKQRISGVFFEHFELAKFPFDVQSLSIKVRARQDVTKVQWALASQKKYPSVFSGTRFTLPEWDYLCPPGTPFVRVEDVGSTTSIKQPHSMFIFNQPVSRKIGYYLSNVVPLYFIIVAFGLVAFGNDTADLANRFNALIALLLTSTAFKYIYKESLPRVHYLTRLDYYMYLEHLILFVQGVMHAWAKVSLESGWRSAEDIRDIEIVQCVSIATLWIFFHVILVNWAKGHRALLDVDAETLEKLLVDVEKQDRRYNQMRKRGMFWMCWARGAKKRGKEGGTTESGRGISSSMDEVMDDFELGALFEMEDFGDMTDNLNNEKLADS</sequence>
<dbReference type="Proteomes" id="UP001165065">
    <property type="component" value="Unassembled WGS sequence"/>
</dbReference>
<feature type="domain" description="Neurotransmitter-gated ion-channel ligand-binding" evidence="2">
    <location>
        <begin position="33"/>
        <end position="158"/>
    </location>
</feature>
<keyword evidence="1" id="KW-0472">Membrane</keyword>
<keyword evidence="1" id="KW-0812">Transmembrane</keyword>
<evidence type="ECO:0000313" key="4">
    <source>
        <dbReference type="Proteomes" id="UP001165065"/>
    </source>
</evidence>
<reference evidence="4" key="1">
    <citation type="journal article" date="2023" name="Commun. Biol.">
        <title>Genome analysis of Parmales, the sister group of diatoms, reveals the evolutionary specialization of diatoms from phago-mixotrophs to photoautotrophs.</title>
        <authorList>
            <person name="Ban H."/>
            <person name="Sato S."/>
            <person name="Yoshikawa S."/>
            <person name="Yamada K."/>
            <person name="Nakamura Y."/>
            <person name="Ichinomiya M."/>
            <person name="Sato N."/>
            <person name="Blanc-Mathieu R."/>
            <person name="Endo H."/>
            <person name="Kuwata A."/>
            <person name="Ogata H."/>
        </authorList>
    </citation>
    <scope>NUCLEOTIDE SEQUENCE [LARGE SCALE GENOMIC DNA]</scope>
</reference>
<organism evidence="3 4">
    <name type="scientific">Triparma columacea</name>
    <dbReference type="NCBI Taxonomy" id="722753"/>
    <lineage>
        <taxon>Eukaryota</taxon>
        <taxon>Sar</taxon>
        <taxon>Stramenopiles</taxon>
        <taxon>Ochrophyta</taxon>
        <taxon>Bolidophyceae</taxon>
        <taxon>Parmales</taxon>
        <taxon>Triparmaceae</taxon>
        <taxon>Triparma</taxon>
    </lineage>
</organism>
<comment type="caution">
    <text evidence="3">The sequence shown here is derived from an EMBL/GenBank/DDBJ whole genome shotgun (WGS) entry which is preliminary data.</text>
</comment>
<dbReference type="PANTHER" id="PTHR18945">
    <property type="entry name" value="NEUROTRANSMITTER GATED ION CHANNEL"/>
    <property type="match status" value="1"/>
</dbReference>
<gene>
    <name evidence="3" type="ORF">TrCOL_g4191</name>
</gene>
<feature type="transmembrane region" description="Helical" evidence="1">
    <location>
        <begin position="228"/>
        <end position="249"/>
    </location>
</feature>
<dbReference type="Pfam" id="PF02931">
    <property type="entry name" value="Neur_chan_LBD"/>
    <property type="match status" value="1"/>
</dbReference>
<dbReference type="InterPro" id="IPR006201">
    <property type="entry name" value="Neur_channel"/>
</dbReference>
<feature type="transmembrane region" description="Helical" evidence="1">
    <location>
        <begin position="261"/>
        <end position="278"/>
    </location>
</feature>
<dbReference type="AlphaFoldDB" id="A0A9W7GGT8"/>
<dbReference type="InterPro" id="IPR036734">
    <property type="entry name" value="Neur_chan_lig-bd_sf"/>
</dbReference>
<evidence type="ECO:0000313" key="3">
    <source>
        <dbReference type="EMBL" id="GMI44780.1"/>
    </source>
</evidence>
<evidence type="ECO:0000259" key="2">
    <source>
        <dbReference type="Pfam" id="PF02931"/>
    </source>
</evidence>
<dbReference type="InterPro" id="IPR038050">
    <property type="entry name" value="Neuro_actylchol_rec"/>
</dbReference>
<dbReference type="EMBL" id="BRYA01000225">
    <property type="protein sequence ID" value="GMI44780.1"/>
    <property type="molecule type" value="Genomic_DNA"/>
</dbReference>
<dbReference type="GO" id="GO:0016020">
    <property type="term" value="C:membrane"/>
    <property type="evidence" value="ECO:0007669"/>
    <property type="project" value="InterPro"/>
</dbReference>
<feature type="transmembrane region" description="Helical" evidence="1">
    <location>
        <begin position="331"/>
        <end position="352"/>
    </location>
</feature>
<dbReference type="Gene3D" id="2.70.170.10">
    <property type="entry name" value="Neurotransmitter-gated ion-channel ligand-binding domain"/>
    <property type="match status" value="1"/>
</dbReference>
<evidence type="ECO:0000256" key="1">
    <source>
        <dbReference type="SAM" id="Phobius"/>
    </source>
</evidence>
<dbReference type="SUPFAM" id="SSF63712">
    <property type="entry name" value="Nicotinic receptor ligand binding domain-like"/>
    <property type="match status" value="1"/>
</dbReference>